<dbReference type="SMART" id="SM00008">
    <property type="entry name" value="HormR"/>
    <property type="match status" value="1"/>
</dbReference>
<dbReference type="PROSITE" id="PS50227">
    <property type="entry name" value="G_PROTEIN_RECEP_F2_3"/>
    <property type="match status" value="1"/>
</dbReference>
<keyword evidence="6 10" id="KW-1133">Transmembrane helix</keyword>
<keyword evidence="9" id="KW-0325">Glycoprotein</keyword>
<organism evidence="12 13">
    <name type="scientific">Rhipicephalus sanguineus</name>
    <name type="common">Brown dog tick</name>
    <name type="synonym">Ixodes sanguineus</name>
    <dbReference type="NCBI Taxonomy" id="34632"/>
    <lineage>
        <taxon>Eukaryota</taxon>
        <taxon>Metazoa</taxon>
        <taxon>Ecdysozoa</taxon>
        <taxon>Arthropoda</taxon>
        <taxon>Chelicerata</taxon>
        <taxon>Arachnida</taxon>
        <taxon>Acari</taxon>
        <taxon>Parasitiformes</taxon>
        <taxon>Ixodida</taxon>
        <taxon>Ixodoidea</taxon>
        <taxon>Ixodidae</taxon>
        <taxon>Rhipicephalinae</taxon>
        <taxon>Rhipicephalus</taxon>
        <taxon>Rhipicephalus</taxon>
    </lineage>
</organism>
<keyword evidence="3" id="KW-1003">Cell membrane</keyword>
<keyword evidence="4 10" id="KW-0812">Transmembrane</keyword>
<dbReference type="SUPFAM" id="SSF111418">
    <property type="entry name" value="Hormone receptor domain"/>
    <property type="match status" value="1"/>
</dbReference>
<evidence type="ECO:0000256" key="9">
    <source>
        <dbReference type="ARBA" id="ARBA00023180"/>
    </source>
</evidence>
<evidence type="ECO:0000313" key="13">
    <source>
        <dbReference type="Proteomes" id="UP000821837"/>
    </source>
</evidence>
<sequence>MEGGSGHAGGASWSDSEHSAALDSLVAAIENFTIEHHGAEQPDAPFDESYLANLSLAQIRCYIAALNESQAYLLEDNGGPLSCHRTWDGLSCWPVTNAGAVAVLPCFSFLNDLFYDTSNNATRTCLENGTWADRSDYSGCKPLVDVEREGACFLYIVLTYLMGTNFFWMFVEGLYLYILVVKTFSVELVRIHVYAFIGWDIFTVGDRTLHKPFQGTNVVKCFRYVDDYLVCLV</sequence>
<dbReference type="InterPro" id="IPR001879">
    <property type="entry name" value="GPCR_2_extracellular_dom"/>
</dbReference>
<dbReference type="AlphaFoldDB" id="A0A9D4PZS0"/>
<feature type="domain" description="G-protein coupled receptors family 2 profile 1" evidence="11">
    <location>
        <begin position="60"/>
        <end position="144"/>
    </location>
</feature>
<dbReference type="InterPro" id="IPR003051">
    <property type="entry name" value="GPCR_2_CRF_rcpt"/>
</dbReference>
<evidence type="ECO:0000256" key="1">
    <source>
        <dbReference type="ARBA" id="ARBA00004651"/>
    </source>
</evidence>
<evidence type="ECO:0000256" key="7">
    <source>
        <dbReference type="ARBA" id="ARBA00023136"/>
    </source>
</evidence>
<evidence type="ECO:0000256" key="5">
    <source>
        <dbReference type="ARBA" id="ARBA00022729"/>
    </source>
</evidence>
<dbReference type="EMBL" id="JABSTV010001249">
    <property type="protein sequence ID" value="KAH7961850.1"/>
    <property type="molecule type" value="Genomic_DNA"/>
</dbReference>
<dbReference type="InterPro" id="IPR050332">
    <property type="entry name" value="GPCR_2"/>
</dbReference>
<evidence type="ECO:0000313" key="12">
    <source>
        <dbReference type="EMBL" id="KAH7961850.1"/>
    </source>
</evidence>
<evidence type="ECO:0000259" key="11">
    <source>
        <dbReference type="PROSITE" id="PS50227"/>
    </source>
</evidence>
<evidence type="ECO:0000256" key="6">
    <source>
        <dbReference type="ARBA" id="ARBA00022989"/>
    </source>
</evidence>
<dbReference type="Proteomes" id="UP000821837">
    <property type="component" value="Chromosome 3"/>
</dbReference>
<evidence type="ECO:0000256" key="3">
    <source>
        <dbReference type="ARBA" id="ARBA00022475"/>
    </source>
</evidence>
<dbReference type="Pfam" id="PF02793">
    <property type="entry name" value="HRM"/>
    <property type="match status" value="1"/>
</dbReference>
<dbReference type="GO" id="GO:0007188">
    <property type="term" value="P:adenylate cyclase-modulating G protein-coupled receptor signaling pathway"/>
    <property type="evidence" value="ECO:0007669"/>
    <property type="project" value="TreeGrafter"/>
</dbReference>
<dbReference type="GO" id="GO:0008528">
    <property type="term" value="F:G protein-coupled peptide receptor activity"/>
    <property type="evidence" value="ECO:0007669"/>
    <property type="project" value="TreeGrafter"/>
</dbReference>
<protein>
    <recommendedName>
        <fullName evidence="11">G-protein coupled receptors family 2 profile 1 domain-containing protein</fullName>
    </recommendedName>
</protein>
<keyword evidence="8" id="KW-1015">Disulfide bond</keyword>
<dbReference type="GO" id="GO:0017046">
    <property type="term" value="F:peptide hormone binding"/>
    <property type="evidence" value="ECO:0007669"/>
    <property type="project" value="TreeGrafter"/>
</dbReference>
<dbReference type="PROSITE" id="PS00649">
    <property type="entry name" value="G_PROTEIN_RECEP_F2_1"/>
    <property type="match status" value="1"/>
</dbReference>
<dbReference type="Gene3D" id="4.10.1240.10">
    <property type="entry name" value="GPCR, family 2, extracellular hormone receptor domain"/>
    <property type="match status" value="1"/>
</dbReference>
<comment type="similarity">
    <text evidence="2">Belongs to the G-protein coupled receptor 2 family.</text>
</comment>
<keyword evidence="13" id="KW-1185">Reference proteome</keyword>
<dbReference type="InterPro" id="IPR017983">
    <property type="entry name" value="GPCR_2_secretin-like_CS"/>
</dbReference>
<dbReference type="PRINTS" id="PR01279">
    <property type="entry name" value="CRFRECEPTOR"/>
</dbReference>
<evidence type="ECO:0000256" key="10">
    <source>
        <dbReference type="SAM" id="Phobius"/>
    </source>
</evidence>
<dbReference type="PANTHER" id="PTHR45620:SF15">
    <property type="entry name" value="DIURETIC HORMONE 44 RECEPTOR 1-RELATED"/>
    <property type="match status" value="1"/>
</dbReference>
<evidence type="ECO:0000256" key="4">
    <source>
        <dbReference type="ARBA" id="ARBA00022692"/>
    </source>
</evidence>
<reference evidence="12" key="1">
    <citation type="journal article" date="2020" name="Cell">
        <title>Large-Scale Comparative Analyses of Tick Genomes Elucidate Their Genetic Diversity and Vector Capacities.</title>
        <authorList>
            <consortium name="Tick Genome and Microbiome Consortium (TIGMIC)"/>
            <person name="Jia N."/>
            <person name="Wang J."/>
            <person name="Shi W."/>
            <person name="Du L."/>
            <person name="Sun Y."/>
            <person name="Zhan W."/>
            <person name="Jiang J.F."/>
            <person name="Wang Q."/>
            <person name="Zhang B."/>
            <person name="Ji P."/>
            <person name="Bell-Sakyi L."/>
            <person name="Cui X.M."/>
            <person name="Yuan T.T."/>
            <person name="Jiang B.G."/>
            <person name="Yang W.F."/>
            <person name="Lam T.T."/>
            <person name="Chang Q.C."/>
            <person name="Ding S.J."/>
            <person name="Wang X.J."/>
            <person name="Zhu J.G."/>
            <person name="Ruan X.D."/>
            <person name="Zhao L."/>
            <person name="Wei J.T."/>
            <person name="Ye R.Z."/>
            <person name="Que T.C."/>
            <person name="Du C.H."/>
            <person name="Zhou Y.H."/>
            <person name="Cheng J.X."/>
            <person name="Dai P.F."/>
            <person name="Guo W.B."/>
            <person name="Han X.H."/>
            <person name="Huang E.J."/>
            <person name="Li L.F."/>
            <person name="Wei W."/>
            <person name="Gao Y.C."/>
            <person name="Liu J.Z."/>
            <person name="Shao H.Z."/>
            <person name="Wang X."/>
            <person name="Wang C.C."/>
            <person name="Yang T.C."/>
            <person name="Huo Q.B."/>
            <person name="Li W."/>
            <person name="Chen H.Y."/>
            <person name="Chen S.E."/>
            <person name="Zhou L.G."/>
            <person name="Ni X.B."/>
            <person name="Tian J.H."/>
            <person name="Sheng Y."/>
            <person name="Liu T."/>
            <person name="Pan Y.S."/>
            <person name="Xia L.Y."/>
            <person name="Li J."/>
            <person name="Zhao F."/>
            <person name="Cao W.C."/>
        </authorList>
    </citation>
    <scope>NUCLEOTIDE SEQUENCE</scope>
    <source>
        <strain evidence="12">Rsan-2018</strain>
    </source>
</reference>
<dbReference type="GO" id="GO:0005886">
    <property type="term" value="C:plasma membrane"/>
    <property type="evidence" value="ECO:0007669"/>
    <property type="project" value="UniProtKB-SubCell"/>
</dbReference>
<reference evidence="12" key="2">
    <citation type="submission" date="2021-09" db="EMBL/GenBank/DDBJ databases">
        <authorList>
            <person name="Jia N."/>
            <person name="Wang J."/>
            <person name="Shi W."/>
            <person name="Du L."/>
            <person name="Sun Y."/>
            <person name="Zhan W."/>
            <person name="Jiang J."/>
            <person name="Wang Q."/>
            <person name="Zhang B."/>
            <person name="Ji P."/>
            <person name="Sakyi L.B."/>
            <person name="Cui X."/>
            <person name="Yuan T."/>
            <person name="Jiang B."/>
            <person name="Yang W."/>
            <person name="Lam T.T.-Y."/>
            <person name="Chang Q."/>
            <person name="Ding S."/>
            <person name="Wang X."/>
            <person name="Zhu J."/>
            <person name="Ruan X."/>
            <person name="Zhao L."/>
            <person name="Wei J."/>
            <person name="Que T."/>
            <person name="Du C."/>
            <person name="Cheng J."/>
            <person name="Dai P."/>
            <person name="Han X."/>
            <person name="Huang E."/>
            <person name="Gao Y."/>
            <person name="Liu J."/>
            <person name="Shao H."/>
            <person name="Ye R."/>
            <person name="Li L."/>
            <person name="Wei W."/>
            <person name="Wang X."/>
            <person name="Wang C."/>
            <person name="Huo Q."/>
            <person name="Li W."/>
            <person name="Guo W."/>
            <person name="Chen H."/>
            <person name="Chen S."/>
            <person name="Zhou L."/>
            <person name="Zhou L."/>
            <person name="Ni X."/>
            <person name="Tian J."/>
            <person name="Zhou Y."/>
            <person name="Sheng Y."/>
            <person name="Liu T."/>
            <person name="Pan Y."/>
            <person name="Xia L."/>
            <person name="Li J."/>
            <person name="Zhao F."/>
            <person name="Cao W."/>
        </authorList>
    </citation>
    <scope>NUCLEOTIDE SEQUENCE</scope>
    <source>
        <strain evidence="12">Rsan-2018</strain>
        <tissue evidence="12">Larvae</tissue>
    </source>
</reference>
<comment type="caution">
    <text evidence="12">The sequence shown here is derived from an EMBL/GenBank/DDBJ whole genome shotgun (WGS) entry which is preliminary data.</text>
</comment>
<evidence type="ECO:0000256" key="8">
    <source>
        <dbReference type="ARBA" id="ARBA00023157"/>
    </source>
</evidence>
<dbReference type="InterPro" id="IPR036445">
    <property type="entry name" value="GPCR_2_extracell_dom_sf"/>
</dbReference>
<dbReference type="PANTHER" id="PTHR45620">
    <property type="entry name" value="PDF RECEPTOR-LIKE PROTEIN-RELATED"/>
    <property type="match status" value="1"/>
</dbReference>
<proteinExistence type="inferred from homology"/>
<gene>
    <name evidence="12" type="ORF">HPB52_012707</name>
</gene>
<feature type="transmembrane region" description="Helical" evidence="10">
    <location>
        <begin position="153"/>
        <end position="180"/>
    </location>
</feature>
<keyword evidence="7 10" id="KW-0472">Membrane</keyword>
<accession>A0A9D4PZS0</accession>
<dbReference type="InterPro" id="IPR000832">
    <property type="entry name" value="GPCR_2_secretin-like"/>
</dbReference>
<dbReference type="Pfam" id="PF00002">
    <property type="entry name" value="7tm_2"/>
    <property type="match status" value="1"/>
</dbReference>
<dbReference type="VEuPathDB" id="VectorBase:RSAN_031418"/>
<comment type="subcellular location">
    <subcellularLocation>
        <location evidence="1">Cell membrane</location>
        <topology evidence="1">Multi-pass membrane protein</topology>
    </subcellularLocation>
</comment>
<name>A0A9D4PZS0_RHISA</name>
<keyword evidence="5" id="KW-0732">Signal</keyword>
<evidence type="ECO:0000256" key="2">
    <source>
        <dbReference type="ARBA" id="ARBA00005314"/>
    </source>
</evidence>